<dbReference type="SUPFAM" id="SSF53756">
    <property type="entry name" value="UDP-Glycosyltransferase/glycogen phosphorylase"/>
    <property type="match status" value="1"/>
</dbReference>
<evidence type="ECO:0000256" key="1">
    <source>
        <dbReference type="ARBA" id="ARBA00022676"/>
    </source>
</evidence>
<organism evidence="3 4">
    <name type="scientific">Niastella koreensis</name>
    <dbReference type="NCBI Taxonomy" id="354356"/>
    <lineage>
        <taxon>Bacteria</taxon>
        <taxon>Pseudomonadati</taxon>
        <taxon>Bacteroidota</taxon>
        <taxon>Chitinophagia</taxon>
        <taxon>Chitinophagales</taxon>
        <taxon>Chitinophagaceae</taxon>
        <taxon>Niastella</taxon>
    </lineage>
</organism>
<dbReference type="InterPro" id="IPR051199">
    <property type="entry name" value="LPS_LOS_Heptosyltrfase"/>
</dbReference>
<evidence type="ECO:0000256" key="2">
    <source>
        <dbReference type="ARBA" id="ARBA00022679"/>
    </source>
</evidence>
<keyword evidence="4" id="KW-1185">Reference proteome</keyword>
<evidence type="ECO:0008006" key="5">
    <source>
        <dbReference type="Google" id="ProtNLM"/>
    </source>
</evidence>
<dbReference type="Pfam" id="PF01075">
    <property type="entry name" value="Glyco_transf_9"/>
    <property type="match status" value="1"/>
</dbReference>
<name>A0ABX3P3C8_9BACT</name>
<dbReference type="PANTHER" id="PTHR30160">
    <property type="entry name" value="TETRAACYLDISACCHARIDE 4'-KINASE-RELATED"/>
    <property type="match status" value="1"/>
</dbReference>
<evidence type="ECO:0000313" key="4">
    <source>
        <dbReference type="Proteomes" id="UP000192277"/>
    </source>
</evidence>
<dbReference type="RefSeq" id="WP_014218435.1">
    <property type="nucleotide sequence ID" value="NZ_LWBO01000003.1"/>
</dbReference>
<protein>
    <recommendedName>
        <fullName evidence="5">Glycosyl transferase family 9</fullName>
    </recommendedName>
</protein>
<dbReference type="Proteomes" id="UP000192277">
    <property type="component" value="Unassembled WGS sequence"/>
</dbReference>
<proteinExistence type="predicted"/>
<gene>
    <name evidence="3" type="ORF">A4D02_21785</name>
</gene>
<reference evidence="3 4" key="1">
    <citation type="submission" date="2016-04" db="EMBL/GenBank/DDBJ databases">
        <authorList>
            <person name="Chen L."/>
            <person name="Zhuang W."/>
            <person name="Wang G."/>
        </authorList>
    </citation>
    <scope>NUCLEOTIDE SEQUENCE [LARGE SCALE GENOMIC DNA]</scope>
    <source>
        <strain evidence="4">GR20</strain>
    </source>
</reference>
<comment type="caution">
    <text evidence="3">The sequence shown here is derived from an EMBL/GenBank/DDBJ whole genome shotgun (WGS) entry which is preliminary data.</text>
</comment>
<dbReference type="Gene3D" id="3.40.50.2000">
    <property type="entry name" value="Glycogen Phosphorylase B"/>
    <property type="match status" value="2"/>
</dbReference>
<dbReference type="InterPro" id="IPR002201">
    <property type="entry name" value="Glyco_trans_9"/>
</dbReference>
<accession>A0ABX3P3C8</accession>
<dbReference type="EMBL" id="LWBO01000003">
    <property type="protein sequence ID" value="OQP53035.1"/>
    <property type="molecule type" value="Genomic_DNA"/>
</dbReference>
<evidence type="ECO:0000313" key="3">
    <source>
        <dbReference type="EMBL" id="OQP53035.1"/>
    </source>
</evidence>
<keyword evidence="1" id="KW-0328">Glycosyltransferase</keyword>
<keyword evidence="2" id="KW-0808">Transferase</keyword>
<sequence length="302" mass="33244">MTKILLIKTGAAGDVVRTTVLLNVLQGAVTWVIDSKYAAILPNEHPHLHRVITLEEAQSVLLHEVFDHTISLEESLECAILASRIPTNKLTGVYLEDKQLCYTSDAAGWYDMSLISALGTACANDTKKSNTATFQELLLEMFGFSFEGEPYCIHHNSKITRVAGVIGIETRVGARWPNKGWSGYPVLINKLQQQGYTCKLLEQRSTLAEYLDDIAGCSFIISGDTLAMHVALAYKIPSIALFNCTSPAEIHDYGTLTKIVSPLLTEAFYKTSFSQAVIDSITPDEVFTAFMHHKGVTALQKV</sequence>